<name>A0ABT4W617_9RHOB</name>
<sequence length="100" mass="10721">MYKSVGAIGGAVFLLASCTEYQEADLRGSGGFIKELPEAVLTIAAPYQDLTAVRIDPEDGCYVYRHAGPVETTFLPLRSVRGRPICTRPANVETESSQAG</sequence>
<evidence type="ECO:0000313" key="2">
    <source>
        <dbReference type="Proteomes" id="UP001528040"/>
    </source>
</evidence>
<comment type="caution">
    <text evidence="1">The sequence shown here is derived from an EMBL/GenBank/DDBJ whole genome shotgun (WGS) entry which is preliminary data.</text>
</comment>
<dbReference type="PROSITE" id="PS51257">
    <property type="entry name" value="PROKAR_LIPOPROTEIN"/>
    <property type="match status" value="1"/>
</dbReference>
<protein>
    <submittedName>
        <fullName evidence="1">Uncharacterized protein</fullName>
    </submittedName>
</protein>
<organism evidence="1 2">
    <name type="scientific">Aliiroseovarius salicola</name>
    <dbReference type="NCBI Taxonomy" id="3009082"/>
    <lineage>
        <taxon>Bacteria</taxon>
        <taxon>Pseudomonadati</taxon>
        <taxon>Pseudomonadota</taxon>
        <taxon>Alphaproteobacteria</taxon>
        <taxon>Rhodobacterales</taxon>
        <taxon>Paracoccaceae</taxon>
        <taxon>Aliiroseovarius</taxon>
    </lineage>
</organism>
<keyword evidence="2" id="KW-1185">Reference proteome</keyword>
<dbReference type="EMBL" id="JAQIIO010000026">
    <property type="protein sequence ID" value="MDA5095884.1"/>
    <property type="molecule type" value="Genomic_DNA"/>
</dbReference>
<evidence type="ECO:0000313" key="1">
    <source>
        <dbReference type="EMBL" id="MDA5095884.1"/>
    </source>
</evidence>
<gene>
    <name evidence="1" type="ORF">O2N63_17475</name>
</gene>
<accession>A0ABT4W617</accession>
<proteinExistence type="predicted"/>
<reference evidence="1 2" key="1">
    <citation type="submission" date="2023-01" db="EMBL/GenBank/DDBJ databases">
        <authorList>
            <person name="Yoon J.-W."/>
        </authorList>
    </citation>
    <scope>NUCLEOTIDE SEQUENCE [LARGE SCALE GENOMIC DNA]</scope>
    <source>
        <strain evidence="1 2">KMU-50</strain>
    </source>
</reference>
<dbReference type="Proteomes" id="UP001528040">
    <property type="component" value="Unassembled WGS sequence"/>
</dbReference>